<dbReference type="RefSeq" id="WP_074552353.1">
    <property type="nucleotide sequence ID" value="NZ_CP119563.1"/>
</dbReference>
<dbReference type="AlphaFoldDB" id="A0A1G7BRT9"/>
<organism evidence="3 4">
    <name type="scientific">Rhodobacter capsulatus</name>
    <name type="common">Rhodopseudomonas capsulata</name>
    <dbReference type="NCBI Taxonomy" id="1061"/>
    <lineage>
        <taxon>Bacteria</taxon>
        <taxon>Pseudomonadati</taxon>
        <taxon>Pseudomonadota</taxon>
        <taxon>Alphaproteobacteria</taxon>
        <taxon>Rhodobacterales</taxon>
        <taxon>Rhodobacter group</taxon>
        <taxon>Rhodobacter</taxon>
    </lineage>
</organism>
<accession>A0A1G7BRT9</accession>
<dbReference type="InterPro" id="IPR019088">
    <property type="entry name" value="CHP02186-rel_TM"/>
</dbReference>
<evidence type="ECO:0000313" key="3">
    <source>
        <dbReference type="EMBL" id="SDE28915.1"/>
    </source>
</evidence>
<evidence type="ECO:0000256" key="1">
    <source>
        <dbReference type="SAM" id="Phobius"/>
    </source>
</evidence>
<gene>
    <name evidence="3" type="ORF">SAMN04244550_00028</name>
</gene>
<keyword evidence="1" id="KW-0472">Membrane</keyword>
<evidence type="ECO:0000313" key="4">
    <source>
        <dbReference type="Proteomes" id="UP000183812"/>
    </source>
</evidence>
<evidence type="ECO:0000256" key="2">
    <source>
        <dbReference type="SAM" id="SignalP"/>
    </source>
</evidence>
<keyword evidence="1" id="KW-0812">Transmembrane</keyword>
<feature type="signal peptide" evidence="2">
    <location>
        <begin position="1"/>
        <end position="18"/>
    </location>
</feature>
<dbReference type="OrthoDB" id="9815212at2"/>
<keyword evidence="2" id="KW-0732">Signal</keyword>
<proteinExistence type="predicted"/>
<reference evidence="3 4" key="1">
    <citation type="submission" date="2016-10" db="EMBL/GenBank/DDBJ databases">
        <authorList>
            <person name="de Groot N.N."/>
        </authorList>
    </citation>
    <scope>NUCLEOTIDE SEQUENCE [LARGE SCALE GENOMIC DNA]</scope>
    <source>
        <strain evidence="4">DSM 938 / 37b4</strain>
    </source>
</reference>
<dbReference type="Proteomes" id="UP000183812">
    <property type="component" value="Unassembled WGS sequence"/>
</dbReference>
<evidence type="ECO:0008006" key="5">
    <source>
        <dbReference type="Google" id="ProtNLM"/>
    </source>
</evidence>
<sequence>MILRALLLLLLLALPARAERVVAGISADNIGITTAFDGSSILIFGAVKRAAPEPDGPLGVIVTLEGPPQKVTVRRKTREMGIWVNSDKMVIDSVPSFYAVASSAPLDRILAPETDAKERISVPVAVEAYAGPLGRSDGRPFAEALLRLRAGSGAYTVSERAVTLAADTLFRADFDLPANLIEGDYTARMYLLREGRVIDQTWAPIKVRRIGLERFTYVLSREQPLAYGLLSLGLAIFAGWAAAAAFRLIRNS</sequence>
<name>A0A1G7BRT9_RHOCA</name>
<keyword evidence="1" id="KW-1133">Transmembrane helix</keyword>
<dbReference type="EMBL" id="FNAY01000001">
    <property type="protein sequence ID" value="SDE28915.1"/>
    <property type="molecule type" value="Genomic_DNA"/>
</dbReference>
<dbReference type="Pfam" id="PF09608">
    <property type="entry name" value="Alph_Pro_TM"/>
    <property type="match status" value="1"/>
</dbReference>
<protein>
    <recommendedName>
        <fullName evidence="5">TIGR02186 family protein</fullName>
    </recommendedName>
</protein>
<feature type="transmembrane region" description="Helical" evidence="1">
    <location>
        <begin position="225"/>
        <end position="249"/>
    </location>
</feature>
<feature type="chain" id="PRO_5010370589" description="TIGR02186 family protein" evidence="2">
    <location>
        <begin position="19"/>
        <end position="252"/>
    </location>
</feature>